<accession>A0A5N6MUF3</accession>
<dbReference type="EMBL" id="VTFX01000001">
    <property type="protein sequence ID" value="KAD4059951.1"/>
    <property type="molecule type" value="Genomic_DNA"/>
</dbReference>
<name>A0A5N6MUF3_9MICC</name>
<feature type="transmembrane region" description="Helical" evidence="1">
    <location>
        <begin position="312"/>
        <end position="331"/>
    </location>
</feature>
<evidence type="ECO:0000256" key="1">
    <source>
        <dbReference type="SAM" id="Phobius"/>
    </source>
</evidence>
<dbReference type="RefSeq" id="WP_152271203.1">
    <property type="nucleotide sequence ID" value="NZ_VTFX01000001.1"/>
</dbReference>
<feature type="transmembrane region" description="Helical" evidence="1">
    <location>
        <begin position="156"/>
        <end position="172"/>
    </location>
</feature>
<proteinExistence type="predicted"/>
<feature type="transmembrane region" description="Helical" evidence="1">
    <location>
        <begin position="272"/>
        <end position="292"/>
    </location>
</feature>
<keyword evidence="3" id="KW-1185">Reference proteome</keyword>
<evidence type="ECO:0000313" key="3">
    <source>
        <dbReference type="Proteomes" id="UP000326852"/>
    </source>
</evidence>
<feature type="transmembrane region" description="Helical" evidence="1">
    <location>
        <begin position="209"/>
        <end position="238"/>
    </location>
</feature>
<dbReference type="AlphaFoldDB" id="A0A5N6MUF3"/>
<organism evidence="2 3">
    <name type="scientific">Arthrobacter yangruifuii</name>
    <dbReference type="NCBI Taxonomy" id="2606616"/>
    <lineage>
        <taxon>Bacteria</taxon>
        <taxon>Bacillati</taxon>
        <taxon>Actinomycetota</taxon>
        <taxon>Actinomycetes</taxon>
        <taxon>Micrococcales</taxon>
        <taxon>Micrococcaceae</taxon>
        <taxon>Arthrobacter</taxon>
    </lineage>
</organism>
<sequence>MSGGTSKLEATYTRALGAYPRRWRREQGEELIGVLLSVARSEQRTTATPAELFNLVGNGLATRGLELLGSVGRKRRNGLAFTATVLATYLAVTLTLLGEWGPWVRPGTLRWRPTGEGFSEELMAMGPFTTAAAAVYLALLAGFAATLAGRHSLRRTLYLSAAVAAPLIPLSGQVAGLLAPSLVPMLALSALALLALVGNPAPTASRRMLLAAVTAGASLAGLALAVSRLTGGAALFFYDVSSGIAVDARTLTTAAAALMLTVGMVLVSGPRALPWTAGLAVAAVPLLIRLWSGNTAELLLAGLRLPLTAAAHWEWAFLVLALAVAALASGTRRLARARGLRTV</sequence>
<keyword evidence="1" id="KW-0472">Membrane</keyword>
<feature type="transmembrane region" description="Helical" evidence="1">
    <location>
        <begin position="250"/>
        <end position="267"/>
    </location>
</feature>
<protein>
    <submittedName>
        <fullName evidence="2">Uncharacterized protein</fullName>
    </submittedName>
</protein>
<evidence type="ECO:0000313" key="2">
    <source>
        <dbReference type="EMBL" id="KAD4059951.1"/>
    </source>
</evidence>
<comment type="caution">
    <text evidence="2">The sequence shown here is derived from an EMBL/GenBank/DDBJ whole genome shotgun (WGS) entry which is preliminary data.</text>
</comment>
<reference evidence="2 3" key="1">
    <citation type="submission" date="2019-08" db="EMBL/GenBank/DDBJ databases">
        <title>Arthrobacter sp. nov., isolated from plateau pika and Tibetan wild ass.</title>
        <authorList>
            <person name="Ge Y."/>
        </authorList>
    </citation>
    <scope>NUCLEOTIDE SEQUENCE [LARGE SCALE GENOMIC DNA]</scope>
    <source>
        <strain evidence="2 3">785</strain>
    </source>
</reference>
<keyword evidence="1" id="KW-1133">Transmembrane helix</keyword>
<dbReference type="Proteomes" id="UP000326852">
    <property type="component" value="Unassembled WGS sequence"/>
</dbReference>
<keyword evidence="1" id="KW-0812">Transmembrane</keyword>
<feature type="transmembrane region" description="Helical" evidence="1">
    <location>
        <begin position="122"/>
        <end position="144"/>
    </location>
</feature>
<feature type="transmembrane region" description="Helical" evidence="1">
    <location>
        <begin position="79"/>
        <end position="102"/>
    </location>
</feature>
<feature type="transmembrane region" description="Helical" evidence="1">
    <location>
        <begin position="178"/>
        <end position="197"/>
    </location>
</feature>
<gene>
    <name evidence="2" type="ORF">GD627_02395</name>
</gene>